<reference evidence="1 2" key="1">
    <citation type="submission" date="2019-03" db="EMBL/GenBank/DDBJ databases">
        <title>First draft genome of Liparis tanakae, snailfish: a comprehensive survey of snailfish specific genes.</title>
        <authorList>
            <person name="Kim W."/>
            <person name="Song I."/>
            <person name="Jeong J.-H."/>
            <person name="Kim D."/>
            <person name="Kim S."/>
            <person name="Ryu S."/>
            <person name="Song J.Y."/>
            <person name="Lee S.K."/>
        </authorList>
    </citation>
    <scope>NUCLEOTIDE SEQUENCE [LARGE SCALE GENOMIC DNA]</scope>
    <source>
        <tissue evidence="1">Muscle</tissue>
    </source>
</reference>
<evidence type="ECO:0000313" key="1">
    <source>
        <dbReference type="EMBL" id="TNN75796.1"/>
    </source>
</evidence>
<evidence type="ECO:0000313" key="2">
    <source>
        <dbReference type="Proteomes" id="UP000314294"/>
    </source>
</evidence>
<protein>
    <submittedName>
        <fullName evidence="1">Uncharacterized protein</fullName>
    </submittedName>
</protein>
<gene>
    <name evidence="1" type="ORF">EYF80_013943</name>
</gene>
<keyword evidence="2" id="KW-1185">Reference proteome</keyword>
<dbReference type="AlphaFoldDB" id="A0A4Z2ICX8"/>
<proteinExistence type="predicted"/>
<accession>A0A4Z2ICX8</accession>
<organism evidence="1 2">
    <name type="scientific">Liparis tanakae</name>
    <name type="common">Tanaka's snailfish</name>
    <dbReference type="NCBI Taxonomy" id="230148"/>
    <lineage>
        <taxon>Eukaryota</taxon>
        <taxon>Metazoa</taxon>
        <taxon>Chordata</taxon>
        <taxon>Craniata</taxon>
        <taxon>Vertebrata</taxon>
        <taxon>Euteleostomi</taxon>
        <taxon>Actinopterygii</taxon>
        <taxon>Neopterygii</taxon>
        <taxon>Teleostei</taxon>
        <taxon>Neoteleostei</taxon>
        <taxon>Acanthomorphata</taxon>
        <taxon>Eupercaria</taxon>
        <taxon>Perciformes</taxon>
        <taxon>Cottioidei</taxon>
        <taxon>Cottales</taxon>
        <taxon>Liparidae</taxon>
        <taxon>Liparis</taxon>
    </lineage>
</organism>
<dbReference type="EMBL" id="SRLO01000099">
    <property type="protein sequence ID" value="TNN75796.1"/>
    <property type="molecule type" value="Genomic_DNA"/>
</dbReference>
<dbReference type="Proteomes" id="UP000314294">
    <property type="component" value="Unassembled WGS sequence"/>
</dbReference>
<sequence>MFSVLHASSTQPEPAAKALTLELVSGVGWSDASFWRMTEVKGLGEEQAQLQGPLSQARRAVSGRTEDLCTAVLPVLSEGFTRLGPSQRPVPGGLHIF</sequence>
<comment type="caution">
    <text evidence="1">The sequence shown here is derived from an EMBL/GenBank/DDBJ whole genome shotgun (WGS) entry which is preliminary data.</text>
</comment>
<name>A0A4Z2ICX8_9TELE</name>